<dbReference type="PaxDb" id="2903-EOD39254"/>
<dbReference type="eggNOG" id="KOG2743">
    <property type="taxonomic scope" value="Eukaryota"/>
</dbReference>
<dbReference type="HOGENOM" id="CLU_017452_0_3_1"/>
<keyword evidence="8" id="KW-1185">Reference proteome</keyword>
<dbReference type="SUPFAM" id="SSF52540">
    <property type="entry name" value="P-loop containing nucleoside triphosphate hydrolases"/>
    <property type="match status" value="1"/>
</dbReference>
<dbReference type="GO" id="GO:0016787">
    <property type="term" value="F:hydrolase activity"/>
    <property type="evidence" value="ECO:0007669"/>
    <property type="project" value="UniProtKB-KW"/>
</dbReference>
<evidence type="ECO:0000256" key="1">
    <source>
        <dbReference type="ARBA" id="ARBA00022741"/>
    </source>
</evidence>
<dbReference type="EnsemblProtists" id="EOD39254">
    <property type="protein sequence ID" value="EOD39254"/>
    <property type="gene ID" value="EMIHUDRAFT_417487"/>
</dbReference>
<dbReference type="OMA" id="RIDWIII"/>
<feature type="domain" description="CobW C-terminal" evidence="6">
    <location>
        <begin position="175"/>
        <end position="269"/>
    </location>
</feature>
<dbReference type="Gene3D" id="3.40.50.300">
    <property type="entry name" value="P-loop containing nucleotide triphosphate hydrolases"/>
    <property type="match status" value="1"/>
</dbReference>
<accession>A0A0D3KU19</accession>
<evidence type="ECO:0000256" key="5">
    <source>
        <dbReference type="ARBA" id="ARBA00049117"/>
    </source>
</evidence>
<dbReference type="InterPro" id="IPR011629">
    <property type="entry name" value="CobW-like_C"/>
</dbReference>
<comment type="similarity">
    <text evidence="4">Belongs to the SIMIBI class G3E GTPase family. ZNG1 subfamily.</text>
</comment>
<dbReference type="CDD" id="cd03112">
    <property type="entry name" value="CobW-like"/>
    <property type="match status" value="1"/>
</dbReference>
<protein>
    <recommendedName>
        <fullName evidence="6">CobW C-terminal domain-containing protein</fullName>
    </recommendedName>
</protein>
<dbReference type="GO" id="GO:0005737">
    <property type="term" value="C:cytoplasm"/>
    <property type="evidence" value="ECO:0007669"/>
    <property type="project" value="TreeGrafter"/>
</dbReference>
<proteinExistence type="inferred from homology"/>
<keyword evidence="3" id="KW-0143">Chaperone</keyword>
<dbReference type="Pfam" id="PF02492">
    <property type="entry name" value="cobW"/>
    <property type="match status" value="1"/>
</dbReference>
<reference evidence="7" key="2">
    <citation type="submission" date="2024-10" db="UniProtKB">
        <authorList>
            <consortium name="EnsemblProtists"/>
        </authorList>
    </citation>
    <scope>IDENTIFICATION</scope>
</reference>
<dbReference type="Proteomes" id="UP000013827">
    <property type="component" value="Unassembled WGS sequence"/>
</dbReference>
<dbReference type="Gene3D" id="3.30.1220.10">
    <property type="entry name" value="CobW-like, C-terminal domain"/>
    <property type="match status" value="1"/>
</dbReference>
<dbReference type="GO" id="GO:0000166">
    <property type="term" value="F:nucleotide binding"/>
    <property type="evidence" value="ECO:0007669"/>
    <property type="project" value="UniProtKB-KW"/>
</dbReference>
<organism evidence="7 8">
    <name type="scientific">Emiliania huxleyi (strain CCMP1516)</name>
    <dbReference type="NCBI Taxonomy" id="280463"/>
    <lineage>
        <taxon>Eukaryota</taxon>
        <taxon>Haptista</taxon>
        <taxon>Haptophyta</taxon>
        <taxon>Prymnesiophyceae</taxon>
        <taxon>Isochrysidales</taxon>
        <taxon>Noelaerhabdaceae</taxon>
        <taxon>Emiliania</taxon>
    </lineage>
</organism>
<name>A0A0D3KU19_EMIH1</name>
<dbReference type="PANTHER" id="PTHR13748">
    <property type="entry name" value="COBW-RELATED"/>
    <property type="match status" value="1"/>
</dbReference>
<dbReference type="InterPro" id="IPR036627">
    <property type="entry name" value="CobW-likC_sf"/>
</dbReference>
<dbReference type="PANTHER" id="PTHR13748:SF62">
    <property type="entry name" value="COBW DOMAIN-CONTAINING PROTEIN"/>
    <property type="match status" value="1"/>
</dbReference>
<dbReference type="KEGG" id="ehx:EMIHUDRAFT_417487"/>
<evidence type="ECO:0000256" key="3">
    <source>
        <dbReference type="ARBA" id="ARBA00023186"/>
    </source>
</evidence>
<evidence type="ECO:0000256" key="2">
    <source>
        <dbReference type="ARBA" id="ARBA00022801"/>
    </source>
</evidence>
<evidence type="ECO:0000313" key="7">
    <source>
        <dbReference type="EnsemblProtists" id="EOD39254"/>
    </source>
</evidence>
<dbReference type="Pfam" id="PF07683">
    <property type="entry name" value="CobW_C"/>
    <property type="match status" value="1"/>
</dbReference>
<evidence type="ECO:0000313" key="8">
    <source>
        <dbReference type="Proteomes" id="UP000013827"/>
    </source>
</evidence>
<keyword evidence="1" id="KW-0547">Nucleotide-binding</keyword>
<reference evidence="8" key="1">
    <citation type="journal article" date="2013" name="Nature">
        <title>Pan genome of the phytoplankton Emiliania underpins its global distribution.</title>
        <authorList>
            <person name="Read B.A."/>
            <person name="Kegel J."/>
            <person name="Klute M.J."/>
            <person name="Kuo A."/>
            <person name="Lefebvre S.C."/>
            <person name="Maumus F."/>
            <person name="Mayer C."/>
            <person name="Miller J."/>
            <person name="Monier A."/>
            <person name="Salamov A."/>
            <person name="Young J."/>
            <person name="Aguilar M."/>
            <person name="Claverie J.M."/>
            <person name="Frickenhaus S."/>
            <person name="Gonzalez K."/>
            <person name="Herman E.K."/>
            <person name="Lin Y.C."/>
            <person name="Napier J."/>
            <person name="Ogata H."/>
            <person name="Sarno A.F."/>
            <person name="Shmutz J."/>
            <person name="Schroeder D."/>
            <person name="de Vargas C."/>
            <person name="Verret F."/>
            <person name="von Dassow P."/>
            <person name="Valentin K."/>
            <person name="Van de Peer Y."/>
            <person name="Wheeler G."/>
            <person name="Dacks J.B."/>
            <person name="Delwiche C.F."/>
            <person name="Dyhrman S.T."/>
            <person name="Glockner G."/>
            <person name="John U."/>
            <person name="Richards T."/>
            <person name="Worden A.Z."/>
            <person name="Zhang X."/>
            <person name="Grigoriev I.V."/>
            <person name="Allen A.E."/>
            <person name="Bidle K."/>
            <person name="Borodovsky M."/>
            <person name="Bowler C."/>
            <person name="Brownlee C."/>
            <person name="Cock J.M."/>
            <person name="Elias M."/>
            <person name="Gladyshev V.N."/>
            <person name="Groth M."/>
            <person name="Guda C."/>
            <person name="Hadaegh A."/>
            <person name="Iglesias-Rodriguez M.D."/>
            <person name="Jenkins J."/>
            <person name="Jones B.M."/>
            <person name="Lawson T."/>
            <person name="Leese F."/>
            <person name="Lindquist E."/>
            <person name="Lobanov A."/>
            <person name="Lomsadze A."/>
            <person name="Malik S.B."/>
            <person name="Marsh M.E."/>
            <person name="Mackinder L."/>
            <person name="Mock T."/>
            <person name="Mueller-Roeber B."/>
            <person name="Pagarete A."/>
            <person name="Parker M."/>
            <person name="Probert I."/>
            <person name="Quesneville H."/>
            <person name="Raines C."/>
            <person name="Rensing S.A."/>
            <person name="Riano-Pachon D.M."/>
            <person name="Richier S."/>
            <person name="Rokitta S."/>
            <person name="Shiraiwa Y."/>
            <person name="Soanes D.M."/>
            <person name="van der Giezen M."/>
            <person name="Wahlund T.M."/>
            <person name="Williams B."/>
            <person name="Wilson W."/>
            <person name="Wolfe G."/>
            <person name="Wurch L.L."/>
        </authorList>
    </citation>
    <scope>NUCLEOTIDE SEQUENCE</scope>
</reference>
<keyword evidence="2" id="KW-0378">Hydrolase</keyword>
<comment type="catalytic activity">
    <reaction evidence="5">
        <text>GTP + H2O = GDP + phosphate + H(+)</text>
        <dbReference type="Rhea" id="RHEA:19669"/>
        <dbReference type="ChEBI" id="CHEBI:15377"/>
        <dbReference type="ChEBI" id="CHEBI:15378"/>
        <dbReference type="ChEBI" id="CHEBI:37565"/>
        <dbReference type="ChEBI" id="CHEBI:43474"/>
        <dbReference type="ChEBI" id="CHEBI:58189"/>
    </reaction>
    <physiologicalReaction direction="left-to-right" evidence="5">
        <dbReference type="Rhea" id="RHEA:19670"/>
    </physiologicalReaction>
</comment>
<dbReference type="InterPro" id="IPR051316">
    <property type="entry name" value="Zinc-reg_GTPase_activator"/>
</dbReference>
<evidence type="ECO:0000256" key="4">
    <source>
        <dbReference type="ARBA" id="ARBA00034320"/>
    </source>
</evidence>
<dbReference type="InterPro" id="IPR027417">
    <property type="entry name" value="P-loop_NTPase"/>
</dbReference>
<dbReference type="SUPFAM" id="SSF90002">
    <property type="entry name" value="Hypothetical protein YjiA, C-terminal domain"/>
    <property type="match status" value="1"/>
</dbReference>
<evidence type="ECO:0000259" key="6">
    <source>
        <dbReference type="SMART" id="SM00833"/>
    </source>
</evidence>
<dbReference type="AlphaFoldDB" id="A0A0D3KU19"/>
<dbReference type="GeneID" id="17284524"/>
<dbReference type="InterPro" id="IPR003495">
    <property type="entry name" value="CobW/HypB/UreG_nucleotide-bd"/>
</dbReference>
<sequence length="347" mass="38158">MMNGCICCTVRQDLIVVLKRISERVSSGKLNIDAVVIETTGMADPAPVAQTFFVDESVQECFRLDGIVTLVDAKHIEQHLDEEKAEGAENEAVEQVAFADRLLLNKVDLVDEAELARVEGRLRAINSFAPIQRCQQSQVAVGDVLELRAFDLQRTLEMDDGFLDTDAEHEHDASVSSLAIVQPGEVDAELLEGWIGDLLRDRGADIFRTKGILAIAGSPKKCVFQGVHMIFNSALGGEWAEGEPRESRLVFIGKKLQHEELRAGFSACLATPQLDAQRRAALRFEVGAHVQCKVAPDEWAKGRVVAQLYRNTPEEGRAGGVSPYQVELDGGDLIFVPLDDDQVIRRA</sequence>
<dbReference type="RefSeq" id="XP_005791683.1">
    <property type="nucleotide sequence ID" value="XM_005791626.1"/>
</dbReference>
<dbReference type="SMART" id="SM00833">
    <property type="entry name" value="CobW_C"/>
    <property type="match status" value="1"/>
</dbReference>
<dbReference type="STRING" id="2903.R1G0B7"/>